<sequence>MSGTHVSVKVQKNQYRFISEGKTAIKVSVPTPYDGRRYRSVGFKKIGKAQAFKIAIEERNRIGKEEWGVFWSRVLSDESLLSRLPRNLEPTFQVRSVKQSFVYEYVANWMSYEHGEPKKVACRYSCNEHGKLGAYLKAKKALLDGYRDQLKFLAFIGKSPVVDLK</sequence>
<name>A0A7Y4B5W2_VIBAL</name>
<organism evidence="1 2">
    <name type="scientific">Vibrio alginolyticus</name>
    <dbReference type="NCBI Taxonomy" id="663"/>
    <lineage>
        <taxon>Bacteria</taxon>
        <taxon>Pseudomonadati</taxon>
        <taxon>Pseudomonadota</taxon>
        <taxon>Gammaproteobacteria</taxon>
        <taxon>Vibrionales</taxon>
        <taxon>Vibrionaceae</taxon>
        <taxon>Vibrio</taxon>
    </lineage>
</organism>
<reference evidence="1 2" key="1">
    <citation type="submission" date="2019-09" db="EMBL/GenBank/DDBJ databases">
        <title>Draft genome sequencing and comparative genomics of hatchery-associated Vibrios.</title>
        <authorList>
            <person name="Kehlet-Delgado H."/>
            <person name="Mueller R.S."/>
        </authorList>
    </citation>
    <scope>NUCLEOTIDE SEQUENCE [LARGE SCALE GENOMIC DNA]</scope>
    <source>
        <strain evidence="1 2">081416A</strain>
    </source>
</reference>
<protein>
    <submittedName>
        <fullName evidence="1">Fe3+-citrate ABC transporter substrate-binding protein</fullName>
    </submittedName>
</protein>
<accession>A0A7Y4B5W2</accession>
<dbReference type="AlphaFoldDB" id="A0A7Y4B5W2"/>
<comment type="caution">
    <text evidence="1">The sequence shown here is derived from an EMBL/GenBank/DDBJ whole genome shotgun (WGS) entry which is preliminary data.</text>
</comment>
<evidence type="ECO:0000313" key="2">
    <source>
        <dbReference type="Proteomes" id="UP000532247"/>
    </source>
</evidence>
<gene>
    <name evidence="1" type="ORF">F0254_20165</name>
</gene>
<dbReference type="Proteomes" id="UP000532247">
    <property type="component" value="Unassembled WGS sequence"/>
</dbReference>
<dbReference type="EMBL" id="VTYF01000015">
    <property type="protein sequence ID" value="NOI11153.1"/>
    <property type="molecule type" value="Genomic_DNA"/>
</dbReference>
<proteinExistence type="predicted"/>
<dbReference type="RefSeq" id="WP_053806482.1">
    <property type="nucleotide sequence ID" value="NZ_JAGDLQ010000012.1"/>
</dbReference>
<evidence type="ECO:0000313" key="1">
    <source>
        <dbReference type="EMBL" id="NOI11153.1"/>
    </source>
</evidence>